<feature type="transmembrane region" description="Helical" evidence="2">
    <location>
        <begin position="190"/>
        <end position="213"/>
    </location>
</feature>
<dbReference type="EMBL" id="CP002869">
    <property type="protein sequence ID" value="AEI39077.1"/>
    <property type="molecule type" value="Genomic_DNA"/>
</dbReference>
<dbReference type="PATRIC" id="fig|1036673.3.peg.403"/>
<keyword evidence="2" id="KW-0472">Membrane</keyword>
<gene>
    <name evidence="3" type="ordered locus">KNP414_00452</name>
</gene>
<feature type="transmembrane region" description="Helical" evidence="2">
    <location>
        <begin position="12"/>
        <end position="38"/>
    </location>
</feature>
<evidence type="ECO:0000313" key="4">
    <source>
        <dbReference type="Proteomes" id="UP000006620"/>
    </source>
</evidence>
<dbReference type="Proteomes" id="UP000006620">
    <property type="component" value="Chromosome"/>
</dbReference>
<feature type="region of interest" description="Disordered" evidence="1">
    <location>
        <begin position="109"/>
        <end position="138"/>
    </location>
</feature>
<proteinExistence type="predicted"/>
<evidence type="ECO:0000256" key="1">
    <source>
        <dbReference type="SAM" id="MobiDB-lite"/>
    </source>
</evidence>
<evidence type="ECO:0008006" key="5">
    <source>
        <dbReference type="Google" id="ProtNLM"/>
    </source>
</evidence>
<dbReference type="HOGENOM" id="CLU_117037_1_0_9"/>
<evidence type="ECO:0000313" key="3">
    <source>
        <dbReference type="EMBL" id="AEI39077.1"/>
    </source>
</evidence>
<dbReference type="KEGG" id="pms:KNP414_00452"/>
<reference evidence="3 4" key="2">
    <citation type="journal article" date="2013" name="Genome Announc.">
        <title>Genome Sequence of Growth-Improving Paenibacillus mucilaginosus Strain KNP414.</title>
        <authorList>
            <person name="Lu J.J."/>
            <person name="Wang J.F."/>
            <person name="Hu X.F."/>
        </authorList>
    </citation>
    <scope>NUCLEOTIDE SEQUENCE [LARGE SCALE GENOMIC DNA]</scope>
    <source>
        <strain evidence="3 4">KNP414</strain>
    </source>
</reference>
<organism evidence="3 4">
    <name type="scientific">Paenibacillus mucilaginosus (strain KNP414)</name>
    <dbReference type="NCBI Taxonomy" id="1036673"/>
    <lineage>
        <taxon>Bacteria</taxon>
        <taxon>Bacillati</taxon>
        <taxon>Bacillota</taxon>
        <taxon>Bacilli</taxon>
        <taxon>Bacillales</taxon>
        <taxon>Paenibacillaceae</taxon>
        <taxon>Paenibacillus</taxon>
    </lineage>
</organism>
<dbReference type="AlphaFoldDB" id="F8FPC7"/>
<sequence length="226" mass="23600">MYDMIAAGGGSLWSYAAMLLLAAVPWVDVFVVIPLGIAWGMNPAGTAVSAFIGNWIPLLLLALFFREFSAWRARRKARKAGRRAAQAEAGLPQAEAGLPQAETAGAGEALPAEAPSGGGSEAPHAAPPPPVQDGAGNGEAVLGTSKKYARAKRIWEKYGVPGLALVAPVLLGTDLAALVALTFGSSRRWVMLWMTVSLVLWTVLLTVGSVYGLGYMGLFRPEAGPT</sequence>
<reference evidence="4" key="1">
    <citation type="submission" date="2011-06" db="EMBL/GenBank/DDBJ databases">
        <title>Complete genome sequence of Paenibacillus mucilaginosus KNP414.</title>
        <authorList>
            <person name="Wang J."/>
            <person name="Hu S."/>
            <person name="Hu X."/>
            <person name="Zhang B."/>
            <person name="Dong D."/>
            <person name="Zhang S."/>
            <person name="Zhao K."/>
            <person name="Wu D."/>
        </authorList>
    </citation>
    <scope>NUCLEOTIDE SEQUENCE [LARGE SCALE GENOMIC DNA]</scope>
    <source>
        <strain evidence="4">KNP414</strain>
    </source>
</reference>
<protein>
    <recommendedName>
        <fullName evidence="5">DNA-binding protein</fullName>
    </recommendedName>
</protein>
<dbReference type="RefSeq" id="WP_013914243.1">
    <property type="nucleotide sequence ID" value="NC_015690.1"/>
</dbReference>
<feature type="transmembrane region" description="Helical" evidence="2">
    <location>
        <begin position="44"/>
        <end position="65"/>
    </location>
</feature>
<keyword evidence="2" id="KW-0812">Transmembrane</keyword>
<feature type="transmembrane region" description="Helical" evidence="2">
    <location>
        <begin position="160"/>
        <end position="184"/>
    </location>
</feature>
<accession>F8FPC7</accession>
<keyword evidence="2" id="KW-1133">Transmembrane helix</keyword>
<evidence type="ECO:0000256" key="2">
    <source>
        <dbReference type="SAM" id="Phobius"/>
    </source>
</evidence>
<name>F8FPC7_PAEMK</name>